<reference evidence="4 5" key="1">
    <citation type="submission" date="2018-09" db="EMBL/GenBank/DDBJ databases">
        <title>Micromonospora sp. nov. MS1-9, isolated from a root of Musa sp.</title>
        <authorList>
            <person name="Kuncharoen N."/>
            <person name="Kudo T."/>
            <person name="Ohkuma M."/>
            <person name="Yuki M."/>
            <person name="Tanasupawat S."/>
        </authorList>
    </citation>
    <scope>NUCLEOTIDE SEQUENCE [LARGE SCALE GENOMIC DNA]</scope>
    <source>
        <strain evidence="3 5">MS1-9</strain>
        <strain evidence="2 4">NGC1-4</strain>
    </source>
</reference>
<name>A0A3A9YED1_9ACTN</name>
<keyword evidence="4" id="KW-1185">Reference proteome</keyword>
<dbReference type="EMBL" id="RAZS01000017">
    <property type="protein sequence ID" value="RKN13578.1"/>
    <property type="molecule type" value="Genomic_DNA"/>
</dbReference>
<dbReference type="Proteomes" id="UP000271548">
    <property type="component" value="Unassembled WGS sequence"/>
</dbReference>
<evidence type="ECO:0000313" key="3">
    <source>
        <dbReference type="EMBL" id="RKN35590.1"/>
    </source>
</evidence>
<dbReference type="EMBL" id="RAZT01000002">
    <property type="protein sequence ID" value="RKN35590.1"/>
    <property type="molecule type" value="Genomic_DNA"/>
</dbReference>
<sequence length="246" mass="26416">MSGGTVVHVGRMAPVAADAVNFLIMCSCIGALFAAGESVRVAVRWWLIRRRPVLTCAEFTSAQPGTAVVVVGRTAAGPVITAPRSGLACVGYQSVRVHDHEVSDNYTETTTDPGFEQGDTWLHGDADDAEIHLALPVRTRKLFHFNSPMMVRVAHIEDRDNSLRDQRAEQEFIVPADRPVVAAGVVAAAAGDSGRLYLDGDDWPNGTAQGRVGDLARRFARDVAVLLCTALVLTGLATALFQVVRR</sequence>
<dbReference type="RefSeq" id="WP_120684130.1">
    <property type="nucleotide sequence ID" value="NZ_RAZS01000017.1"/>
</dbReference>
<proteinExistence type="predicted"/>
<evidence type="ECO:0000313" key="4">
    <source>
        <dbReference type="Proteomes" id="UP000271548"/>
    </source>
</evidence>
<accession>A0A3A9YED1</accession>
<feature type="transmembrane region" description="Helical" evidence="1">
    <location>
        <begin position="20"/>
        <end position="43"/>
    </location>
</feature>
<keyword evidence="1" id="KW-0472">Membrane</keyword>
<gene>
    <name evidence="3" type="ORF">D7044_05460</name>
    <name evidence="2" type="ORF">D7147_31100</name>
</gene>
<evidence type="ECO:0000256" key="1">
    <source>
        <dbReference type="SAM" id="Phobius"/>
    </source>
</evidence>
<evidence type="ECO:0000313" key="2">
    <source>
        <dbReference type="EMBL" id="RKN13578.1"/>
    </source>
</evidence>
<evidence type="ECO:0000313" key="5">
    <source>
        <dbReference type="Proteomes" id="UP000275865"/>
    </source>
</evidence>
<protein>
    <submittedName>
        <fullName evidence="3">Uncharacterized protein</fullName>
    </submittedName>
</protein>
<dbReference type="AlphaFoldDB" id="A0A3A9YED1"/>
<organism evidence="3 5">
    <name type="scientific">Micromonospora musae</name>
    <dbReference type="NCBI Taxonomy" id="1894970"/>
    <lineage>
        <taxon>Bacteria</taxon>
        <taxon>Bacillati</taxon>
        <taxon>Actinomycetota</taxon>
        <taxon>Actinomycetes</taxon>
        <taxon>Micromonosporales</taxon>
        <taxon>Micromonosporaceae</taxon>
        <taxon>Micromonospora</taxon>
    </lineage>
</organism>
<comment type="caution">
    <text evidence="3">The sequence shown here is derived from an EMBL/GenBank/DDBJ whole genome shotgun (WGS) entry which is preliminary data.</text>
</comment>
<keyword evidence="1" id="KW-0812">Transmembrane</keyword>
<feature type="transmembrane region" description="Helical" evidence="1">
    <location>
        <begin position="223"/>
        <end position="244"/>
    </location>
</feature>
<dbReference type="Proteomes" id="UP000275865">
    <property type="component" value="Unassembled WGS sequence"/>
</dbReference>
<keyword evidence="1" id="KW-1133">Transmembrane helix</keyword>